<evidence type="ECO:0000256" key="1">
    <source>
        <dbReference type="ARBA" id="ARBA00008645"/>
    </source>
</evidence>
<reference evidence="4 5" key="1">
    <citation type="submission" date="2019-03" db="EMBL/GenBank/DDBJ databases">
        <title>Genomic Encyclopedia of Archaeal and Bacterial Type Strains, Phase II (KMG-II): from individual species to whole genera.</title>
        <authorList>
            <person name="Goeker M."/>
        </authorList>
    </citation>
    <scope>NUCLEOTIDE SEQUENCE [LARGE SCALE GENOMIC DNA]</scope>
    <source>
        <strain evidence="4 5">DSM 27697</strain>
    </source>
</reference>
<dbReference type="GO" id="GO:0016787">
    <property type="term" value="F:hydrolase activity"/>
    <property type="evidence" value="ECO:0007669"/>
    <property type="project" value="UniProtKB-KW"/>
</dbReference>
<gene>
    <name evidence="4" type="ORF">CLV83_1569</name>
</gene>
<proteinExistence type="inferred from homology"/>
<comment type="similarity">
    <text evidence="1">Belongs to the AB hydrolase superfamily.</text>
</comment>
<dbReference type="PRINTS" id="PR00111">
    <property type="entry name" value="ABHYDROLASE"/>
</dbReference>
<dbReference type="InterPro" id="IPR000073">
    <property type="entry name" value="AB_hydrolase_1"/>
</dbReference>
<dbReference type="Proteomes" id="UP000294546">
    <property type="component" value="Unassembled WGS sequence"/>
</dbReference>
<dbReference type="PANTHER" id="PTHR43798:SF14">
    <property type="entry name" value="SERINE HYDROLASE-LIKE PROTEIN DDB_G0286239"/>
    <property type="match status" value="1"/>
</dbReference>
<sequence length="306" mass="33742">MLGEAELGEVMKPKELKIQVNGRTLAGLEFGSAQAPVTILACHGWLDNAASFALLAPRLGDVRLIAFDLPGHGRSEWRAPGDWYAIWDYVLDLHAALDLLELDRVHLLGHSLGAGILSMLAAVLPERVGSLVMLEGLGPLTQSPAEARLQMVKALEWRLAPPKAPSLYQDLDRMVRARTFGRFPVSEAAARLLVSRGVVREEGGYCWSHDPRLLAPSVARLTEAEVKSFFEQIAQPVLVCLADGGIATPESMRRLDWLKDVRLVEIKGGHHPHLEEDTLAAVVDTIATFYRSMEKTEFREKAEICD</sequence>
<dbReference type="SUPFAM" id="SSF53474">
    <property type="entry name" value="alpha/beta-Hydrolases"/>
    <property type="match status" value="1"/>
</dbReference>
<dbReference type="InterPro" id="IPR029058">
    <property type="entry name" value="AB_hydrolase_fold"/>
</dbReference>
<dbReference type="Gene3D" id="3.40.50.1820">
    <property type="entry name" value="alpha/beta hydrolase"/>
    <property type="match status" value="1"/>
</dbReference>
<dbReference type="InterPro" id="IPR050266">
    <property type="entry name" value="AB_hydrolase_sf"/>
</dbReference>
<dbReference type="OrthoDB" id="149912at2"/>
<evidence type="ECO:0000259" key="3">
    <source>
        <dbReference type="Pfam" id="PF00561"/>
    </source>
</evidence>
<dbReference type="GO" id="GO:0016020">
    <property type="term" value="C:membrane"/>
    <property type="evidence" value="ECO:0007669"/>
    <property type="project" value="TreeGrafter"/>
</dbReference>
<organism evidence="4 5">
    <name type="scientific">Marinobacterium mangrovicola</name>
    <dbReference type="NCBI Taxonomy" id="1476959"/>
    <lineage>
        <taxon>Bacteria</taxon>
        <taxon>Pseudomonadati</taxon>
        <taxon>Pseudomonadota</taxon>
        <taxon>Gammaproteobacteria</taxon>
        <taxon>Oceanospirillales</taxon>
        <taxon>Oceanospirillaceae</taxon>
        <taxon>Marinobacterium</taxon>
    </lineage>
</organism>
<feature type="domain" description="AB hydrolase-1" evidence="3">
    <location>
        <begin position="38"/>
        <end position="276"/>
    </location>
</feature>
<protein>
    <submittedName>
        <fullName evidence="4">Epoxide hydrolase</fullName>
    </submittedName>
</protein>
<comment type="caution">
    <text evidence="4">The sequence shown here is derived from an EMBL/GenBank/DDBJ whole genome shotgun (WGS) entry which is preliminary data.</text>
</comment>
<dbReference type="Pfam" id="PF00561">
    <property type="entry name" value="Abhydrolase_1"/>
    <property type="match status" value="1"/>
</dbReference>
<evidence type="ECO:0000256" key="2">
    <source>
        <dbReference type="ARBA" id="ARBA00022801"/>
    </source>
</evidence>
<evidence type="ECO:0000313" key="4">
    <source>
        <dbReference type="EMBL" id="TCK09459.1"/>
    </source>
</evidence>
<name>A0A4R1GT67_9GAMM</name>
<keyword evidence="2 4" id="KW-0378">Hydrolase</keyword>
<evidence type="ECO:0000313" key="5">
    <source>
        <dbReference type="Proteomes" id="UP000294546"/>
    </source>
</evidence>
<dbReference type="AlphaFoldDB" id="A0A4R1GT67"/>
<dbReference type="PANTHER" id="PTHR43798">
    <property type="entry name" value="MONOACYLGLYCEROL LIPASE"/>
    <property type="match status" value="1"/>
</dbReference>
<dbReference type="EMBL" id="SMFU01000007">
    <property type="protein sequence ID" value="TCK09459.1"/>
    <property type="molecule type" value="Genomic_DNA"/>
</dbReference>
<keyword evidence="5" id="KW-1185">Reference proteome</keyword>
<accession>A0A4R1GT67</accession>